<evidence type="ECO:0000313" key="3">
    <source>
        <dbReference type="EMBL" id="ELZ48317.1"/>
    </source>
</evidence>
<gene>
    <name evidence="3" type="ORF">C465_09470</name>
</gene>
<organism evidence="3 4">
    <name type="scientific">Halorubrum distributum JCM 9100</name>
    <dbReference type="NCBI Taxonomy" id="1227467"/>
    <lineage>
        <taxon>Archaea</taxon>
        <taxon>Methanobacteriati</taxon>
        <taxon>Methanobacteriota</taxon>
        <taxon>Stenosarchaea group</taxon>
        <taxon>Halobacteria</taxon>
        <taxon>Halobacteriales</taxon>
        <taxon>Haloferacaceae</taxon>
        <taxon>Halorubrum</taxon>
        <taxon>Halorubrum distributum group</taxon>
    </lineage>
</organism>
<name>M0EN30_9EURY</name>
<dbReference type="InterPro" id="IPR027417">
    <property type="entry name" value="P-loop_NTPase"/>
</dbReference>
<proteinExistence type="predicted"/>
<protein>
    <submittedName>
        <fullName evidence="3">ATPase associated with various cellular activities AAA_5</fullName>
    </submittedName>
</protein>
<dbReference type="SUPFAM" id="SSF52540">
    <property type="entry name" value="P-loop containing nucleoside triphosphate hydrolases"/>
    <property type="match status" value="1"/>
</dbReference>
<feature type="domain" description="AAA+ ATPase" evidence="2">
    <location>
        <begin position="479"/>
        <end position="661"/>
    </location>
</feature>
<dbReference type="PANTHER" id="PTHR37291">
    <property type="entry name" value="5-METHYLCYTOSINE-SPECIFIC RESTRICTION ENZYME B"/>
    <property type="match status" value="1"/>
</dbReference>
<dbReference type="InterPro" id="IPR011704">
    <property type="entry name" value="ATPase_dyneun-rel_AAA"/>
</dbReference>
<evidence type="ECO:0000313" key="4">
    <source>
        <dbReference type="Proteomes" id="UP000011526"/>
    </source>
</evidence>
<dbReference type="AlphaFoldDB" id="M0EN30"/>
<feature type="region of interest" description="Disordered" evidence="1">
    <location>
        <begin position="447"/>
        <end position="468"/>
    </location>
</feature>
<dbReference type="GO" id="GO:0005524">
    <property type="term" value="F:ATP binding"/>
    <property type="evidence" value="ECO:0007669"/>
    <property type="project" value="InterPro"/>
</dbReference>
<dbReference type="PATRIC" id="fig|1227467.4.peg.1848"/>
<keyword evidence="4" id="KW-1185">Reference proteome</keyword>
<sequence length="794" mass="88217">MRSTLLLASLTDSPGLFDTYVRPGIDRRDFPADLPATHADPVHCLPVPADTDLDPYHAVGDTILFDVNGDQYTWVATVNDVRTAPGLTAGSNHSDSSATFTDTVLLLSVPLPVTINRRDLHDTLDTDTTQLLHRLTETEHAAVEDDYATIQRFLLTHRDDPDVWIDTRPDDTPHSPGDTARLTNPHLTVTDHAVDAAPGDIVLHLSSDTHTITGTSVIATTDTPDDTAATVTVGEYHALDPAIHLFEDVLDDPSYSTRLNHIADSHEQLLYDANRELVADTQFTQCPPALLELFIAEAPALLDQLKTWHYQVQRPAPTDTYTSIEEALVDIRVRIAFSDHGLDWFADETLATVITHLTDTLPTIQPDSDVTPREDTYCEILRDVFDRTEPHLTTTVSRLGIGAVQPLSEPETLFFVLFRDLQRTADTTEYVKPVNVRAVLDESYTVTTPRRPTTPPQGQPLDAAAKPDQADDIARQLDTTGQIVFYGPPGTGKTYTAAQFTRWWLHQQPGIDPTTDQFETVTFHPSFTYEDFIEGLKADNTDDGVVYDYQPGVFKEFVDAARDAYRTATDAPPRYVMIIDEINRGNLAQIFGETITGLEYDKRLDAANETSVSLAHSGQPFTIPPNLYLIGTMNTADRSIALVDAALRRRFRFLSFPPNFDAIIEDDTTPFTSIDALRAAANTPGHANRLFALTILAVRKFNDTILTTADLGKGKQIGHSFFFGKTTGPELVDTWRFELLPLLEEYFYGQFDRIRDTLFDGGGHRLINYDSEEIRSFDAATLTAELAALLDVDE</sequence>
<dbReference type="RefSeq" id="WP_004597907.1">
    <property type="nucleotide sequence ID" value="NZ_AOJM01000056.1"/>
</dbReference>
<dbReference type="InterPro" id="IPR003593">
    <property type="entry name" value="AAA+_ATPase"/>
</dbReference>
<dbReference type="Gene3D" id="3.40.50.300">
    <property type="entry name" value="P-loop containing nucleotide triphosphate hydrolases"/>
    <property type="match status" value="1"/>
</dbReference>
<reference evidence="3 4" key="1">
    <citation type="journal article" date="2014" name="PLoS Genet.">
        <title>Phylogenetically driven sequencing of extremely halophilic archaea reveals strategies for static and dynamic osmo-response.</title>
        <authorList>
            <person name="Becker E.A."/>
            <person name="Seitzer P.M."/>
            <person name="Tritt A."/>
            <person name="Larsen D."/>
            <person name="Krusor M."/>
            <person name="Yao A.I."/>
            <person name="Wu D."/>
            <person name="Madern D."/>
            <person name="Eisen J.A."/>
            <person name="Darling A.E."/>
            <person name="Facciotti M.T."/>
        </authorList>
    </citation>
    <scope>NUCLEOTIDE SEQUENCE [LARGE SCALE GENOMIC DNA]</scope>
    <source>
        <strain evidence="3 4">JCM 9100</strain>
    </source>
</reference>
<accession>M0EN30</accession>
<dbReference type="Proteomes" id="UP000011526">
    <property type="component" value="Unassembled WGS sequence"/>
</dbReference>
<dbReference type="Pfam" id="PF07728">
    <property type="entry name" value="AAA_5"/>
    <property type="match status" value="1"/>
</dbReference>
<dbReference type="EMBL" id="AOJM01000056">
    <property type="protein sequence ID" value="ELZ48317.1"/>
    <property type="molecule type" value="Genomic_DNA"/>
</dbReference>
<dbReference type="SMART" id="SM00382">
    <property type="entry name" value="AAA"/>
    <property type="match status" value="1"/>
</dbReference>
<evidence type="ECO:0000256" key="1">
    <source>
        <dbReference type="SAM" id="MobiDB-lite"/>
    </source>
</evidence>
<comment type="caution">
    <text evidence="3">The sequence shown here is derived from an EMBL/GenBank/DDBJ whole genome shotgun (WGS) entry which is preliminary data.</text>
</comment>
<evidence type="ECO:0000259" key="2">
    <source>
        <dbReference type="SMART" id="SM00382"/>
    </source>
</evidence>
<dbReference type="GO" id="GO:0016887">
    <property type="term" value="F:ATP hydrolysis activity"/>
    <property type="evidence" value="ECO:0007669"/>
    <property type="project" value="InterPro"/>
</dbReference>
<dbReference type="InterPro" id="IPR052934">
    <property type="entry name" value="Methyl-DNA_Rec/Restrict_Enz"/>
</dbReference>
<dbReference type="PANTHER" id="PTHR37291:SF1">
    <property type="entry name" value="TYPE IV METHYL-DIRECTED RESTRICTION ENZYME ECOKMCRB SUBUNIT"/>
    <property type="match status" value="1"/>
</dbReference>